<feature type="domain" description="C2H2-type" evidence="7">
    <location>
        <begin position="396"/>
        <end position="424"/>
    </location>
</feature>
<dbReference type="PROSITE" id="PS00028">
    <property type="entry name" value="ZINC_FINGER_C2H2_1"/>
    <property type="match status" value="3"/>
</dbReference>
<dbReference type="GO" id="GO:0005634">
    <property type="term" value="C:nucleus"/>
    <property type="evidence" value="ECO:0007669"/>
    <property type="project" value="TreeGrafter"/>
</dbReference>
<keyword evidence="4" id="KW-0862">Zinc</keyword>
<dbReference type="InterPro" id="IPR011333">
    <property type="entry name" value="SKP1/BTB/POZ_sf"/>
</dbReference>
<dbReference type="Gene3D" id="3.30.160.60">
    <property type="entry name" value="Classic Zinc Finger"/>
    <property type="match status" value="2"/>
</dbReference>
<feature type="region of interest" description="Disordered" evidence="6">
    <location>
        <begin position="526"/>
        <end position="559"/>
    </location>
</feature>
<keyword evidence="3 5" id="KW-0863">Zinc-finger</keyword>
<dbReference type="GO" id="GO:0000981">
    <property type="term" value="F:DNA-binding transcription factor activity, RNA polymerase II-specific"/>
    <property type="evidence" value="ECO:0007669"/>
    <property type="project" value="TreeGrafter"/>
</dbReference>
<keyword evidence="1" id="KW-0479">Metal-binding</keyword>
<accession>A0A553PQ04</accession>
<feature type="compositionally biased region" description="Basic residues" evidence="6">
    <location>
        <begin position="270"/>
        <end position="283"/>
    </location>
</feature>
<dbReference type="Gene3D" id="3.30.710.10">
    <property type="entry name" value="Potassium Channel Kv1.1, Chain A"/>
    <property type="match status" value="1"/>
</dbReference>
<gene>
    <name evidence="8" type="ORF">TCAL_08103</name>
</gene>
<feature type="compositionally biased region" description="Basic and acidic residues" evidence="6">
    <location>
        <begin position="527"/>
        <end position="540"/>
    </location>
</feature>
<feature type="compositionally biased region" description="Low complexity" evidence="6">
    <location>
        <begin position="291"/>
        <end position="301"/>
    </location>
</feature>
<dbReference type="GO" id="GO:0000977">
    <property type="term" value="F:RNA polymerase II transcription regulatory region sequence-specific DNA binding"/>
    <property type="evidence" value="ECO:0007669"/>
    <property type="project" value="TreeGrafter"/>
</dbReference>
<evidence type="ECO:0000256" key="2">
    <source>
        <dbReference type="ARBA" id="ARBA00022737"/>
    </source>
</evidence>
<protein>
    <recommendedName>
        <fullName evidence="7">C2H2-type domain-containing protein</fullName>
    </recommendedName>
</protein>
<evidence type="ECO:0000256" key="3">
    <source>
        <dbReference type="ARBA" id="ARBA00022771"/>
    </source>
</evidence>
<dbReference type="STRING" id="6832.A0A553PQ04"/>
<dbReference type="PANTHER" id="PTHR24409:SF295">
    <property type="entry name" value="AZ2-RELATED"/>
    <property type="match status" value="1"/>
</dbReference>
<evidence type="ECO:0000313" key="8">
    <source>
        <dbReference type="EMBL" id="TRY79765.1"/>
    </source>
</evidence>
<dbReference type="InterPro" id="IPR036236">
    <property type="entry name" value="Znf_C2H2_sf"/>
</dbReference>
<evidence type="ECO:0000256" key="4">
    <source>
        <dbReference type="ARBA" id="ARBA00022833"/>
    </source>
</evidence>
<proteinExistence type="predicted"/>
<dbReference type="AlphaFoldDB" id="A0A553PQ04"/>
<dbReference type="PROSITE" id="PS50157">
    <property type="entry name" value="ZINC_FINGER_C2H2_2"/>
    <property type="match status" value="2"/>
</dbReference>
<sequence>SQGRVWSYGGTVWESGSLGQLTVRSSILPSCEASVGGIFIQTIQTQLLFKPSVNKPPSVANPAMDGPGQPVLLAEDLQATLTGYIQDCYRHQRFCDLNLRGAHGRESVSCHRCVLAAVFPPIKGLLDTPDAMVDLVLPDFPVSGIRELIDRIYLHLNDQYLDWTDSNEALASTLMGYFPPILADAARVQDDGDEGMAIAAVGTMAKIEQECQSFQDRLALGSEEADQPLGGWDSSDNSSDGPALNALFQAIRDQDHEGDIRPAALPKRAQSQRRRRWAKRPPRKASGMDGVPGVPGVPARGPRGRKKGSGLKAEAKRFKTVTHLDHSNFENLEALKNTLKCDCPGMSLNNLKEQQNHFYSVHCQNEFTICDTCGHPVRTYNIQAHRESCASEVGPFLCPECGKEFPRRCNLNSHVFSYHKHVKCKSCGEQFVGNMLKRIHERTQHVKSFNCDHCPLQFNTMLKKKSHMVSVHLPDHLRPHVCLDCGQGFLYEDKLKRHRMNKHIRSRPFACRCGCVDVAYNDQSTRNQHENRNHPDHPIVVDRMTNKVPRSKPKVRTTS</sequence>
<dbReference type="GO" id="GO:0008270">
    <property type="term" value="F:zinc ion binding"/>
    <property type="evidence" value="ECO:0007669"/>
    <property type="project" value="UniProtKB-KW"/>
</dbReference>
<dbReference type="SMART" id="SM00355">
    <property type="entry name" value="ZnF_C2H2"/>
    <property type="match status" value="4"/>
</dbReference>
<reference evidence="8 9" key="1">
    <citation type="journal article" date="2018" name="Nat. Ecol. Evol.">
        <title>Genomic signatures of mitonuclear coevolution across populations of Tigriopus californicus.</title>
        <authorList>
            <person name="Barreto F.S."/>
            <person name="Watson E.T."/>
            <person name="Lima T.G."/>
            <person name="Willett C.S."/>
            <person name="Edmands S."/>
            <person name="Li W."/>
            <person name="Burton R.S."/>
        </authorList>
    </citation>
    <scope>NUCLEOTIDE SEQUENCE [LARGE SCALE GENOMIC DNA]</scope>
    <source>
        <strain evidence="8 9">San Diego</strain>
    </source>
</reference>
<dbReference type="EMBL" id="VCGU01000002">
    <property type="protein sequence ID" value="TRY79765.1"/>
    <property type="molecule type" value="Genomic_DNA"/>
</dbReference>
<name>A0A553PQ04_TIGCA</name>
<evidence type="ECO:0000256" key="6">
    <source>
        <dbReference type="SAM" id="MobiDB-lite"/>
    </source>
</evidence>
<keyword evidence="9" id="KW-1185">Reference proteome</keyword>
<dbReference type="SUPFAM" id="SSF54695">
    <property type="entry name" value="POZ domain"/>
    <property type="match status" value="1"/>
</dbReference>
<feature type="region of interest" description="Disordered" evidence="6">
    <location>
        <begin position="256"/>
        <end position="312"/>
    </location>
</feature>
<dbReference type="InterPro" id="IPR013087">
    <property type="entry name" value="Znf_C2H2_type"/>
</dbReference>
<comment type="caution">
    <text evidence="8">The sequence shown here is derived from an EMBL/GenBank/DDBJ whole genome shotgun (WGS) entry which is preliminary data.</text>
</comment>
<dbReference type="Proteomes" id="UP000318571">
    <property type="component" value="Chromosome 6"/>
</dbReference>
<evidence type="ECO:0000256" key="1">
    <source>
        <dbReference type="ARBA" id="ARBA00022723"/>
    </source>
</evidence>
<feature type="non-terminal residue" evidence="8">
    <location>
        <position position="1"/>
    </location>
</feature>
<feature type="compositionally biased region" description="Basic residues" evidence="6">
    <location>
        <begin position="549"/>
        <end position="559"/>
    </location>
</feature>
<evidence type="ECO:0000313" key="9">
    <source>
        <dbReference type="Proteomes" id="UP000318571"/>
    </source>
</evidence>
<evidence type="ECO:0000256" key="5">
    <source>
        <dbReference type="PROSITE-ProRule" id="PRU00042"/>
    </source>
</evidence>
<feature type="domain" description="C2H2-type" evidence="7">
    <location>
        <begin position="480"/>
        <end position="508"/>
    </location>
</feature>
<organism evidence="8 9">
    <name type="scientific">Tigriopus californicus</name>
    <name type="common">Marine copepod</name>
    <dbReference type="NCBI Taxonomy" id="6832"/>
    <lineage>
        <taxon>Eukaryota</taxon>
        <taxon>Metazoa</taxon>
        <taxon>Ecdysozoa</taxon>
        <taxon>Arthropoda</taxon>
        <taxon>Crustacea</taxon>
        <taxon>Multicrustacea</taxon>
        <taxon>Hexanauplia</taxon>
        <taxon>Copepoda</taxon>
        <taxon>Harpacticoida</taxon>
        <taxon>Harpacticidae</taxon>
        <taxon>Tigriopus</taxon>
    </lineage>
</organism>
<dbReference type="SUPFAM" id="SSF57667">
    <property type="entry name" value="beta-beta-alpha zinc fingers"/>
    <property type="match status" value="2"/>
</dbReference>
<keyword evidence="2" id="KW-0677">Repeat</keyword>
<evidence type="ECO:0000259" key="7">
    <source>
        <dbReference type="PROSITE" id="PS50157"/>
    </source>
</evidence>
<dbReference type="PANTHER" id="PTHR24409">
    <property type="entry name" value="ZINC FINGER PROTEIN 142"/>
    <property type="match status" value="1"/>
</dbReference>